<name>A0A7W8EI65_9ACTN</name>
<gene>
    <name evidence="3" type="ORF">HNR40_007165</name>
</gene>
<feature type="domain" description="YdbS-like PH" evidence="2">
    <location>
        <begin position="72"/>
        <end position="146"/>
    </location>
</feature>
<feature type="transmembrane region" description="Helical" evidence="1">
    <location>
        <begin position="16"/>
        <end position="41"/>
    </location>
</feature>
<dbReference type="PANTHER" id="PTHR34473">
    <property type="entry name" value="UPF0699 TRANSMEMBRANE PROTEIN YDBS"/>
    <property type="match status" value="1"/>
</dbReference>
<dbReference type="PANTHER" id="PTHR34473:SF3">
    <property type="entry name" value="TRANSMEMBRANE PROTEIN-RELATED"/>
    <property type="match status" value="1"/>
</dbReference>
<organism evidence="3 4">
    <name type="scientific">Nonomuraea endophytica</name>
    <dbReference type="NCBI Taxonomy" id="714136"/>
    <lineage>
        <taxon>Bacteria</taxon>
        <taxon>Bacillati</taxon>
        <taxon>Actinomycetota</taxon>
        <taxon>Actinomycetes</taxon>
        <taxon>Streptosporangiales</taxon>
        <taxon>Streptosporangiaceae</taxon>
        <taxon>Nonomuraea</taxon>
    </lineage>
</organism>
<dbReference type="EMBL" id="JACHIN010000011">
    <property type="protein sequence ID" value="MBB5081670.1"/>
    <property type="molecule type" value="Genomic_DNA"/>
</dbReference>
<evidence type="ECO:0000259" key="2">
    <source>
        <dbReference type="Pfam" id="PF03703"/>
    </source>
</evidence>
<accession>A0A7W8EI65</accession>
<dbReference type="Proteomes" id="UP000568380">
    <property type="component" value="Unassembled WGS sequence"/>
</dbReference>
<evidence type="ECO:0000256" key="1">
    <source>
        <dbReference type="SAM" id="Phobius"/>
    </source>
</evidence>
<evidence type="ECO:0000313" key="3">
    <source>
        <dbReference type="EMBL" id="MBB5081670.1"/>
    </source>
</evidence>
<sequence>MDTLRPPSRSPDERAFGWWLAQALVSVLPPVLLLVLLAVLITPARRWLLLAAAILAIPGLIYIVAMPPWRMRVHRWEVAQEAVFTRAGWVREQWRIAPMERIQTVDTLRGPLQQLFGLSSVVVTTASAAGALTIDGLDHEDARLLAEDLAARARGGDAA</sequence>
<protein>
    <recommendedName>
        <fullName evidence="2">YdbS-like PH domain-containing protein</fullName>
    </recommendedName>
</protein>
<dbReference type="InterPro" id="IPR005182">
    <property type="entry name" value="YdbS-like_PH"/>
</dbReference>
<reference evidence="3 4" key="1">
    <citation type="submission" date="2020-08" db="EMBL/GenBank/DDBJ databases">
        <title>Genomic Encyclopedia of Type Strains, Phase IV (KMG-IV): sequencing the most valuable type-strain genomes for metagenomic binning, comparative biology and taxonomic classification.</title>
        <authorList>
            <person name="Goeker M."/>
        </authorList>
    </citation>
    <scope>NUCLEOTIDE SEQUENCE [LARGE SCALE GENOMIC DNA]</scope>
    <source>
        <strain evidence="3 4">DSM 45385</strain>
    </source>
</reference>
<feature type="transmembrane region" description="Helical" evidence="1">
    <location>
        <begin position="47"/>
        <end position="65"/>
    </location>
</feature>
<proteinExistence type="predicted"/>
<keyword evidence="1" id="KW-0812">Transmembrane</keyword>
<dbReference type="AlphaFoldDB" id="A0A7W8EI65"/>
<dbReference type="RefSeq" id="WP_184969226.1">
    <property type="nucleotide sequence ID" value="NZ_JACHIN010000011.1"/>
</dbReference>
<keyword evidence="4" id="KW-1185">Reference proteome</keyword>
<keyword evidence="1" id="KW-1133">Transmembrane helix</keyword>
<comment type="caution">
    <text evidence="3">The sequence shown here is derived from an EMBL/GenBank/DDBJ whole genome shotgun (WGS) entry which is preliminary data.</text>
</comment>
<keyword evidence="1" id="KW-0472">Membrane</keyword>
<dbReference type="Pfam" id="PF03703">
    <property type="entry name" value="bPH_2"/>
    <property type="match status" value="1"/>
</dbReference>
<evidence type="ECO:0000313" key="4">
    <source>
        <dbReference type="Proteomes" id="UP000568380"/>
    </source>
</evidence>